<dbReference type="Proteomes" id="UP001151760">
    <property type="component" value="Unassembled WGS sequence"/>
</dbReference>
<dbReference type="InterPro" id="IPR013103">
    <property type="entry name" value="RVT_2"/>
</dbReference>
<evidence type="ECO:0000313" key="3">
    <source>
        <dbReference type="EMBL" id="GJT68586.1"/>
    </source>
</evidence>
<evidence type="ECO:0000256" key="1">
    <source>
        <dbReference type="SAM" id="MobiDB-lite"/>
    </source>
</evidence>
<sequence>MDEERVVTKNKARLVAKGYNQQEVIDYEETFAHVARLEAIRIFLAYTLETDIQKRTKNKAKNDKTGQGMEKCVKTKPNRSQNVNQVKKSTKSQTVKVKRKSKSEEI</sequence>
<evidence type="ECO:0000313" key="4">
    <source>
        <dbReference type="Proteomes" id="UP001151760"/>
    </source>
</evidence>
<dbReference type="Pfam" id="PF07727">
    <property type="entry name" value="RVT_2"/>
    <property type="match status" value="1"/>
</dbReference>
<proteinExistence type="predicted"/>
<organism evidence="3 4">
    <name type="scientific">Tanacetum coccineum</name>
    <dbReference type="NCBI Taxonomy" id="301880"/>
    <lineage>
        <taxon>Eukaryota</taxon>
        <taxon>Viridiplantae</taxon>
        <taxon>Streptophyta</taxon>
        <taxon>Embryophyta</taxon>
        <taxon>Tracheophyta</taxon>
        <taxon>Spermatophyta</taxon>
        <taxon>Magnoliopsida</taxon>
        <taxon>eudicotyledons</taxon>
        <taxon>Gunneridae</taxon>
        <taxon>Pentapetalae</taxon>
        <taxon>asterids</taxon>
        <taxon>campanulids</taxon>
        <taxon>Asterales</taxon>
        <taxon>Asteraceae</taxon>
        <taxon>Asteroideae</taxon>
        <taxon>Anthemideae</taxon>
        <taxon>Anthemidinae</taxon>
        <taxon>Tanacetum</taxon>
    </lineage>
</organism>
<evidence type="ECO:0000259" key="2">
    <source>
        <dbReference type="Pfam" id="PF07727"/>
    </source>
</evidence>
<accession>A0ABQ5FZ01</accession>
<keyword evidence="4" id="KW-1185">Reference proteome</keyword>
<reference evidence="3" key="1">
    <citation type="journal article" date="2022" name="Int. J. Mol. Sci.">
        <title>Draft Genome of Tanacetum Coccineum: Genomic Comparison of Closely Related Tanacetum-Family Plants.</title>
        <authorList>
            <person name="Yamashiro T."/>
            <person name="Shiraishi A."/>
            <person name="Nakayama K."/>
            <person name="Satake H."/>
        </authorList>
    </citation>
    <scope>NUCLEOTIDE SEQUENCE</scope>
</reference>
<comment type="caution">
    <text evidence="3">The sequence shown here is derived from an EMBL/GenBank/DDBJ whole genome shotgun (WGS) entry which is preliminary data.</text>
</comment>
<gene>
    <name evidence="3" type="ORF">Tco_1020066</name>
</gene>
<feature type="compositionally biased region" description="Basic residues" evidence="1">
    <location>
        <begin position="96"/>
        <end position="106"/>
    </location>
</feature>
<feature type="compositionally biased region" description="Low complexity" evidence="1">
    <location>
        <begin position="85"/>
        <end position="95"/>
    </location>
</feature>
<reference evidence="3" key="2">
    <citation type="submission" date="2022-01" db="EMBL/GenBank/DDBJ databases">
        <authorList>
            <person name="Yamashiro T."/>
            <person name="Shiraishi A."/>
            <person name="Satake H."/>
            <person name="Nakayama K."/>
        </authorList>
    </citation>
    <scope>NUCLEOTIDE SEQUENCE</scope>
</reference>
<feature type="domain" description="Reverse transcriptase Ty1/copia-type" evidence="2">
    <location>
        <begin position="3"/>
        <end position="51"/>
    </location>
</feature>
<protein>
    <submittedName>
        <fullName evidence="3">Retrovirus-related pol polyprotein from transposon TNT 1-94</fullName>
    </submittedName>
</protein>
<dbReference type="EMBL" id="BQNB010017913">
    <property type="protein sequence ID" value="GJT68586.1"/>
    <property type="molecule type" value="Genomic_DNA"/>
</dbReference>
<name>A0ABQ5FZ01_9ASTR</name>
<feature type="region of interest" description="Disordered" evidence="1">
    <location>
        <begin position="54"/>
        <end position="106"/>
    </location>
</feature>